<keyword evidence="5" id="KW-0378">Hydrolase</keyword>
<keyword evidence="1" id="KW-0813">Transport</keyword>
<reference evidence="6" key="1">
    <citation type="submission" date="2015-07" db="EMBL/GenBank/DDBJ databases">
        <authorList>
            <person name="Rodrigo-Torres Lidia"/>
            <person name="Arahal R.David."/>
        </authorList>
    </citation>
    <scope>NUCLEOTIDE SEQUENCE [LARGE SCALE GENOMIC DNA]</scope>
    <source>
        <strain evidence="6">CECT 4801</strain>
    </source>
</reference>
<dbReference type="CDD" id="cd03219">
    <property type="entry name" value="ABC_Mj1267_LivG_branched"/>
    <property type="match status" value="1"/>
</dbReference>
<dbReference type="PANTHER" id="PTHR45772">
    <property type="entry name" value="CONSERVED COMPONENT OF ABC TRANSPORTER FOR NATURAL AMINO ACIDS-RELATED"/>
    <property type="match status" value="1"/>
</dbReference>
<evidence type="ECO:0000256" key="1">
    <source>
        <dbReference type="ARBA" id="ARBA00022448"/>
    </source>
</evidence>
<dbReference type="InterPro" id="IPR003593">
    <property type="entry name" value="AAA+_ATPase"/>
</dbReference>
<name>A0A0M6Y854_9HYPH</name>
<evidence type="ECO:0000259" key="4">
    <source>
        <dbReference type="PROSITE" id="PS50893"/>
    </source>
</evidence>
<dbReference type="PROSITE" id="PS50893">
    <property type="entry name" value="ABC_TRANSPORTER_2"/>
    <property type="match status" value="1"/>
</dbReference>
<organism evidence="5 6">
    <name type="scientific">Roseibium aggregatum</name>
    <dbReference type="NCBI Taxonomy" id="187304"/>
    <lineage>
        <taxon>Bacteria</taxon>
        <taxon>Pseudomonadati</taxon>
        <taxon>Pseudomonadota</taxon>
        <taxon>Alphaproteobacteria</taxon>
        <taxon>Hyphomicrobiales</taxon>
        <taxon>Stappiaceae</taxon>
        <taxon>Roseibium</taxon>
    </lineage>
</organism>
<dbReference type="EC" id="3.6.3.25" evidence="5"/>
<gene>
    <name evidence="5" type="primary">cysA_3</name>
    <name evidence="5" type="ORF">LAL4801_04313</name>
</gene>
<dbReference type="Pfam" id="PF12399">
    <property type="entry name" value="BCA_ABC_TP_C"/>
    <property type="match status" value="1"/>
</dbReference>
<dbReference type="EMBL" id="CXST01000002">
    <property type="protein sequence ID" value="CTQ45858.1"/>
    <property type="molecule type" value="Genomic_DNA"/>
</dbReference>
<keyword evidence="2" id="KW-0547">Nucleotide-binding</keyword>
<dbReference type="InterPro" id="IPR003439">
    <property type="entry name" value="ABC_transporter-like_ATP-bd"/>
</dbReference>
<evidence type="ECO:0000256" key="2">
    <source>
        <dbReference type="ARBA" id="ARBA00022741"/>
    </source>
</evidence>
<dbReference type="Pfam" id="PF00005">
    <property type="entry name" value="ABC_tran"/>
    <property type="match status" value="1"/>
</dbReference>
<dbReference type="InterPro" id="IPR027417">
    <property type="entry name" value="P-loop_NTPase"/>
</dbReference>
<dbReference type="GO" id="GO:0005524">
    <property type="term" value="F:ATP binding"/>
    <property type="evidence" value="ECO:0007669"/>
    <property type="project" value="UniProtKB-KW"/>
</dbReference>
<dbReference type="AlphaFoldDB" id="A0A0M6Y854"/>
<evidence type="ECO:0000256" key="3">
    <source>
        <dbReference type="ARBA" id="ARBA00022840"/>
    </source>
</evidence>
<dbReference type="Gene3D" id="3.40.50.300">
    <property type="entry name" value="P-loop containing nucleotide triphosphate hydrolases"/>
    <property type="match status" value="1"/>
</dbReference>
<dbReference type="SUPFAM" id="SSF52540">
    <property type="entry name" value="P-loop containing nucleoside triphosphate hydrolases"/>
    <property type="match status" value="1"/>
</dbReference>
<dbReference type="STRING" id="187304.B0E33_02320"/>
<proteinExistence type="predicted"/>
<dbReference type="OrthoDB" id="9806149at2"/>
<dbReference type="GO" id="GO:0016887">
    <property type="term" value="F:ATP hydrolysis activity"/>
    <property type="evidence" value="ECO:0007669"/>
    <property type="project" value="InterPro"/>
</dbReference>
<protein>
    <submittedName>
        <fullName evidence="5">Sulfate/thiosulfate import ATP-binding protein CysA</fullName>
        <ecNumber evidence="5">3.6.3.25</ecNumber>
    </submittedName>
</protein>
<sequence>MTDAVLQTNGISKSFGALRASRDISIDLKPGEIHAIIGPNGAGKSTLIGQICGTLRPDAGSVRLLGRDVTHQPTRARARAGLGRTFQISSLAMEDTVLQNVLLGALGASGRPWRFFSNVTRDTSLRETAEEALARVGLLDQARMRTAELSHGQRRQLEVAVALTQKPKALVMDEPMAGMGSEGSKLLTGFLDQLRHEAPILLVEHDMDAVFSLADRISVLVYGEVIATGTVDEIRSNAAVKEAYLGDEA</sequence>
<dbReference type="InterPro" id="IPR051120">
    <property type="entry name" value="ABC_AA/LPS_Transport"/>
</dbReference>
<feature type="domain" description="ABC transporter" evidence="4">
    <location>
        <begin position="6"/>
        <end position="247"/>
    </location>
</feature>
<dbReference type="Proteomes" id="UP000048926">
    <property type="component" value="Unassembled WGS sequence"/>
</dbReference>
<dbReference type="GO" id="GO:0005886">
    <property type="term" value="C:plasma membrane"/>
    <property type="evidence" value="ECO:0007669"/>
    <property type="project" value="TreeGrafter"/>
</dbReference>
<evidence type="ECO:0000313" key="5">
    <source>
        <dbReference type="EMBL" id="CTQ45858.1"/>
    </source>
</evidence>
<accession>A0A0M6Y854</accession>
<dbReference type="RefSeq" id="WP_022997652.1">
    <property type="nucleotide sequence ID" value="NZ_CP045622.1"/>
</dbReference>
<keyword evidence="3 5" id="KW-0067">ATP-binding</keyword>
<dbReference type="PANTHER" id="PTHR45772:SF2">
    <property type="entry name" value="ABC TRANSPORTER ATP-BINDING PROTEIN"/>
    <property type="match status" value="1"/>
</dbReference>
<dbReference type="InterPro" id="IPR032823">
    <property type="entry name" value="BCA_ABC_TP_C"/>
</dbReference>
<dbReference type="SMART" id="SM00382">
    <property type="entry name" value="AAA"/>
    <property type="match status" value="1"/>
</dbReference>
<keyword evidence="6" id="KW-1185">Reference proteome</keyword>
<evidence type="ECO:0000313" key="6">
    <source>
        <dbReference type="Proteomes" id="UP000048926"/>
    </source>
</evidence>